<evidence type="ECO:0000313" key="4">
    <source>
        <dbReference type="Proteomes" id="UP000533476"/>
    </source>
</evidence>
<evidence type="ECO:0000256" key="1">
    <source>
        <dbReference type="ARBA" id="ARBA00006484"/>
    </source>
</evidence>
<evidence type="ECO:0000256" key="2">
    <source>
        <dbReference type="ARBA" id="ARBA00023002"/>
    </source>
</evidence>
<dbReference type="PRINTS" id="PR00080">
    <property type="entry name" value="SDRFAMILY"/>
</dbReference>
<dbReference type="InterPro" id="IPR036291">
    <property type="entry name" value="NAD(P)-bd_dom_sf"/>
</dbReference>
<dbReference type="InterPro" id="IPR002347">
    <property type="entry name" value="SDR_fam"/>
</dbReference>
<dbReference type="PANTHER" id="PTHR42760:SF133">
    <property type="entry name" value="3-OXOACYL-[ACYL-CARRIER-PROTEIN] REDUCTASE"/>
    <property type="match status" value="1"/>
</dbReference>
<dbReference type="CDD" id="cd05233">
    <property type="entry name" value="SDR_c"/>
    <property type="match status" value="1"/>
</dbReference>
<evidence type="ECO:0000313" key="3">
    <source>
        <dbReference type="EMBL" id="NMP23307.1"/>
    </source>
</evidence>
<organism evidence="3 4">
    <name type="scientific">Sulfobacillus harzensis</name>
    <dbReference type="NCBI Taxonomy" id="2729629"/>
    <lineage>
        <taxon>Bacteria</taxon>
        <taxon>Bacillati</taxon>
        <taxon>Bacillota</taxon>
        <taxon>Clostridia</taxon>
        <taxon>Eubacteriales</taxon>
        <taxon>Clostridiales Family XVII. Incertae Sedis</taxon>
        <taxon>Sulfobacillus</taxon>
    </lineage>
</organism>
<dbReference type="PROSITE" id="PS00061">
    <property type="entry name" value="ADH_SHORT"/>
    <property type="match status" value="1"/>
</dbReference>
<dbReference type="GO" id="GO:0006633">
    <property type="term" value="P:fatty acid biosynthetic process"/>
    <property type="evidence" value="ECO:0007669"/>
    <property type="project" value="TreeGrafter"/>
</dbReference>
<reference evidence="3 4" key="1">
    <citation type="submission" date="2020-04" db="EMBL/GenBank/DDBJ databases">
        <authorList>
            <person name="Zhang R."/>
            <person name="Schippers A."/>
        </authorList>
    </citation>
    <scope>NUCLEOTIDE SEQUENCE [LARGE SCALE GENOMIC DNA]</scope>
    <source>
        <strain evidence="3 4">DSM 109850</strain>
    </source>
</reference>
<comment type="caution">
    <text evidence="3">The sequence shown here is derived from an EMBL/GenBank/DDBJ whole genome shotgun (WGS) entry which is preliminary data.</text>
</comment>
<dbReference type="Gene3D" id="3.40.50.720">
    <property type="entry name" value="NAD(P)-binding Rossmann-like Domain"/>
    <property type="match status" value="1"/>
</dbReference>
<accession>A0A7Y0L4S7</accession>
<dbReference type="EMBL" id="JABBVZ010000047">
    <property type="protein sequence ID" value="NMP23307.1"/>
    <property type="molecule type" value="Genomic_DNA"/>
</dbReference>
<keyword evidence="4" id="KW-1185">Reference proteome</keyword>
<dbReference type="Proteomes" id="UP000533476">
    <property type="component" value="Unassembled WGS sequence"/>
</dbReference>
<dbReference type="InterPro" id="IPR020904">
    <property type="entry name" value="Sc_DH/Rdtase_CS"/>
</dbReference>
<dbReference type="Pfam" id="PF13561">
    <property type="entry name" value="adh_short_C2"/>
    <property type="match status" value="1"/>
</dbReference>
<dbReference type="RefSeq" id="WP_169100463.1">
    <property type="nucleotide sequence ID" value="NZ_JABBVZ010000047.1"/>
</dbReference>
<protein>
    <submittedName>
        <fullName evidence="3">SDR family oxidoreductase</fullName>
    </submittedName>
</protein>
<proteinExistence type="inferred from homology"/>
<dbReference type="PRINTS" id="PR00081">
    <property type="entry name" value="GDHRDH"/>
</dbReference>
<dbReference type="GO" id="GO:0016616">
    <property type="term" value="F:oxidoreductase activity, acting on the CH-OH group of donors, NAD or NADP as acceptor"/>
    <property type="evidence" value="ECO:0007669"/>
    <property type="project" value="TreeGrafter"/>
</dbReference>
<comment type="similarity">
    <text evidence="1">Belongs to the short-chain dehydrogenases/reductases (SDR) family.</text>
</comment>
<keyword evidence="2" id="KW-0560">Oxidoreductase</keyword>
<dbReference type="FunFam" id="3.40.50.720:FF:000084">
    <property type="entry name" value="Short-chain dehydrogenase reductase"/>
    <property type="match status" value="1"/>
</dbReference>
<gene>
    <name evidence="3" type="ORF">HIJ39_13255</name>
</gene>
<dbReference type="GO" id="GO:0048038">
    <property type="term" value="F:quinone binding"/>
    <property type="evidence" value="ECO:0007669"/>
    <property type="project" value="TreeGrafter"/>
</dbReference>
<dbReference type="PANTHER" id="PTHR42760">
    <property type="entry name" value="SHORT-CHAIN DEHYDROGENASES/REDUCTASES FAMILY MEMBER"/>
    <property type="match status" value="1"/>
</dbReference>
<name>A0A7Y0L4S7_9FIRM</name>
<dbReference type="AlphaFoldDB" id="A0A7Y0L4S7"/>
<sequence length="253" mass="26522">MQKTQQTALVTGASQGIGEVIAVHLARAGFAVALLARSEAKLVGVRSRWPELGDALILSADVRQSDQIERAAALLEERFGHLDVLVNNAGGSFQAPARQLSPNGFLQVVAINLVGPFVVSRTFLPLLEKRGGSIVNIGSTAGRDMAPNMVAYGASKAGLVNMTRSLAAEWGPTVRVNCVAPGPILTPAARQVLYEDDPGRIAAAAETRSVGRLGTPEDVAEAVLWMARASYVNGSVLYVDGGPDVRSVTQAGR</sequence>
<dbReference type="GO" id="GO:0008206">
    <property type="term" value="P:bile acid metabolic process"/>
    <property type="evidence" value="ECO:0007669"/>
    <property type="project" value="UniProtKB-ARBA"/>
</dbReference>
<dbReference type="SUPFAM" id="SSF51735">
    <property type="entry name" value="NAD(P)-binding Rossmann-fold domains"/>
    <property type="match status" value="1"/>
</dbReference>